<evidence type="ECO:0000313" key="11">
    <source>
        <dbReference type="Proteomes" id="UP000093129"/>
    </source>
</evidence>
<dbReference type="InterPro" id="IPR002549">
    <property type="entry name" value="AI-2E-like"/>
</dbReference>
<keyword evidence="3 6" id="KW-0812">Transmembrane</keyword>
<comment type="similarity">
    <text evidence="2">Belongs to the autoinducer-2 exporter (AI-2E) (TC 2.A.86) family.</text>
</comment>
<protein>
    <submittedName>
        <fullName evidence="8">AI-2E family transporter</fullName>
    </submittedName>
</protein>
<comment type="subcellular location">
    <subcellularLocation>
        <location evidence="1">Membrane</location>
        <topology evidence="1">Multi-pass membrane protein</topology>
    </subcellularLocation>
</comment>
<evidence type="ECO:0000256" key="1">
    <source>
        <dbReference type="ARBA" id="ARBA00004141"/>
    </source>
</evidence>
<evidence type="ECO:0000313" key="12">
    <source>
        <dbReference type="Proteomes" id="UP000193925"/>
    </source>
</evidence>
<dbReference type="PANTHER" id="PTHR21716:SF64">
    <property type="entry name" value="AI-2 TRANSPORT PROTEIN TQSA"/>
    <property type="match status" value="1"/>
</dbReference>
<accession>A0A060UZW5</accession>
<evidence type="ECO:0000313" key="9">
    <source>
        <dbReference type="EMBL" id="QQD73688.1"/>
    </source>
</evidence>
<evidence type="ECO:0000256" key="4">
    <source>
        <dbReference type="ARBA" id="ARBA00022989"/>
    </source>
</evidence>
<reference evidence="7" key="1">
    <citation type="submission" date="2014-03" db="EMBL/GenBank/DDBJ databases">
        <authorList>
            <person name="Genoscope - CEA"/>
        </authorList>
    </citation>
    <scope>NUCLEOTIDE SEQUENCE [LARGE SCALE GENOMIC DNA]</scope>
    <source>
        <strain evidence="7">CF27</strain>
    </source>
</reference>
<feature type="transmembrane region" description="Helical" evidence="6">
    <location>
        <begin position="227"/>
        <end position="249"/>
    </location>
</feature>
<dbReference type="Pfam" id="PF01594">
    <property type="entry name" value="AI-2E_transport"/>
    <property type="match status" value="1"/>
</dbReference>
<dbReference type="EMBL" id="LT841305">
    <property type="protein sequence ID" value="SMH65252.1"/>
    <property type="molecule type" value="Genomic_DNA"/>
</dbReference>
<dbReference type="Proteomes" id="UP000193925">
    <property type="component" value="Chromosome AFERRI"/>
</dbReference>
<feature type="transmembrane region" description="Helical" evidence="6">
    <location>
        <begin position="57"/>
        <end position="77"/>
    </location>
</feature>
<evidence type="ECO:0000256" key="3">
    <source>
        <dbReference type="ARBA" id="ARBA00022692"/>
    </source>
</evidence>
<reference evidence="7" key="2">
    <citation type="submission" date="2014-07" db="EMBL/GenBank/DDBJ databases">
        <title>Initial genome analysis of the psychrotolerant acidophile Acidithiobacillus ferrivorans CF27: insights into iron and sulfur oxidation pathways and into biofilm formation.</title>
        <authorList>
            <person name="Talla E."/>
            <person name="Hedrich S."/>
            <person name="Mangenot S."/>
            <person name="Ji B."/>
            <person name="Johnson D.B."/>
            <person name="Barbe V."/>
            <person name="Bonnefoy V."/>
        </authorList>
    </citation>
    <scope>NUCLEOTIDE SEQUENCE [LARGE SCALE GENOMIC DNA]</scope>
    <source>
        <strain evidence="7">CF27</strain>
    </source>
</reference>
<feature type="transmembrane region" description="Helical" evidence="6">
    <location>
        <begin position="261"/>
        <end position="278"/>
    </location>
</feature>
<name>A0A060UZW5_9PROT</name>
<reference evidence="10 12" key="4">
    <citation type="submission" date="2017-03" db="EMBL/GenBank/DDBJ databases">
        <authorList>
            <person name="Regsiter A."/>
            <person name="William W."/>
        </authorList>
    </citation>
    <scope>NUCLEOTIDE SEQUENCE [LARGE SCALE GENOMIC DNA]</scope>
    <source>
        <strain evidence="10">PRJEB5721</strain>
    </source>
</reference>
<evidence type="ECO:0000313" key="8">
    <source>
        <dbReference type="EMBL" id="OCB02318.1"/>
    </source>
</evidence>
<dbReference type="GO" id="GO:0055085">
    <property type="term" value="P:transmembrane transport"/>
    <property type="evidence" value="ECO:0007669"/>
    <property type="project" value="TreeGrafter"/>
</dbReference>
<dbReference type="RefSeq" id="WP_035190079.1">
    <property type="nucleotide sequence ID" value="NZ_CCCS020000001.1"/>
</dbReference>
<evidence type="ECO:0000256" key="6">
    <source>
        <dbReference type="SAM" id="Phobius"/>
    </source>
</evidence>
<feature type="transmembrane region" description="Helical" evidence="6">
    <location>
        <begin position="298"/>
        <end position="329"/>
    </location>
</feature>
<organism evidence="7">
    <name type="scientific">Acidithiobacillus ferrivorans</name>
    <dbReference type="NCBI Taxonomy" id="160808"/>
    <lineage>
        <taxon>Bacteria</taxon>
        <taxon>Pseudomonadati</taxon>
        <taxon>Pseudomonadota</taxon>
        <taxon>Acidithiobacillia</taxon>
        <taxon>Acidithiobacillales</taxon>
        <taxon>Acidithiobacillaceae</taxon>
        <taxon>Acidithiobacillus</taxon>
    </lineage>
</organism>
<reference evidence="9 13" key="5">
    <citation type="submission" date="2020-07" db="EMBL/GenBank/DDBJ databases">
        <title>Complete genome sequence analysis of Acidithiobacillus ferrivorans XJFY6S-08 reveals extreme environmental adaptation to alpine acid mine drainage.</title>
        <authorList>
            <person name="Yan L."/>
            <person name="Ni Y."/>
        </authorList>
    </citation>
    <scope>NUCLEOTIDE SEQUENCE [LARGE SCALE GENOMIC DNA]</scope>
    <source>
        <strain evidence="9 13">XJFY6S-08</strain>
    </source>
</reference>
<proteinExistence type="inferred from homology"/>
<dbReference type="GO" id="GO:0016020">
    <property type="term" value="C:membrane"/>
    <property type="evidence" value="ECO:0007669"/>
    <property type="project" value="UniProtKB-SubCell"/>
</dbReference>
<dbReference type="EMBL" id="CCCS020000001">
    <property type="protein sequence ID" value="CDQ12203.1"/>
    <property type="molecule type" value="Genomic_DNA"/>
</dbReference>
<dbReference type="EMBL" id="CP059488">
    <property type="protein sequence ID" value="QQD73688.1"/>
    <property type="molecule type" value="Genomic_DNA"/>
</dbReference>
<dbReference type="EMBL" id="MASQ01000098">
    <property type="protein sequence ID" value="OCB02318.1"/>
    <property type="molecule type" value="Genomic_DNA"/>
</dbReference>
<reference evidence="8 11" key="3">
    <citation type="submission" date="2016-07" db="EMBL/GenBank/DDBJ databases">
        <title>Draft genome of a psychrotolerant acidophile Acidithiobacillus ferrivorans strain YL15.</title>
        <authorList>
            <person name="Peng T."/>
            <person name="Ma L."/>
            <person name="Nan M."/>
            <person name="An N."/>
            <person name="Wang M."/>
            <person name="Qiu G."/>
            <person name="Zeng W."/>
        </authorList>
    </citation>
    <scope>NUCLEOTIDE SEQUENCE [LARGE SCALE GENOMIC DNA]</scope>
    <source>
        <strain evidence="8 11">YL15</strain>
    </source>
</reference>
<feature type="transmembrane region" description="Helical" evidence="6">
    <location>
        <begin position="204"/>
        <end position="221"/>
    </location>
</feature>
<sequence>MQRFFVLAILILLGWLTYRLSPILSPFLIAGILAYLGNPLVTRLQRHRIGRTWGTTLVFVLVILILAGITMALLPVIRHQSVLFIEYLQKYAELLQTQIIPQFSARIGIHLDSQSITHYATANAQKLAGWLGRSLQLALSSGSGLISSVLSIILVPVLGFYLLRDWPRLIARIAALIPPHYLPISQHLASDADTMLMAFLRGQLLVMLALGTSYAIGLSIVGLQTAILVGLVAGLLSFVPYLGVVSGIAMASLAMYVQTGAFLPILWVLIVFGIGQILESMVFTPYLVGDRIGLHPVAVIFAVLAGGELFGFVGLLLALPVTAVLIALLRHLHGWYLQSPYYLGKES</sequence>
<keyword evidence="5 6" id="KW-0472">Membrane</keyword>
<evidence type="ECO:0000256" key="2">
    <source>
        <dbReference type="ARBA" id="ARBA00009773"/>
    </source>
</evidence>
<feature type="transmembrane region" description="Helical" evidence="6">
    <location>
        <begin position="144"/>
        <end position="163"/>
    </location>
</feature>
<dbReference type="Proteomes" id="UP000595420">
    <property type="component" value="Chromosome"/>
</dbReference>
<dbReference type="PANTHER" id="PTHR21716">
    <property type="entry name" value="TRANSMEMBRANE PROTEIN"/>
    <property type="match status" value="1"/>
</dbReference>
<keyword evidence="12" id="KW-1185">Reference proteome</keyword>
<dbReference type="AlphaFoldDB" id="A0A060UZW5"/>
<gene>
    <name evidence="7" type="ORF">AFERRI_10026</name>
    <name evidence="10" type="ORF">AFERRI_20033</name>
    <name evidence="8" type="ORF">BBC27_14050</name>
    <name evidence="9" type="ORF">H2515_05425</name>
</gene>
<evidence type="ECO:0000313" key="13">
    <source>
        <dbReference type="Proteomes" id="UP000595420"/>
    </source>
</evidence>
<evidence type="ECO:0000313" key="10">
    <source>
        <dbReference type="EMBL" id="SMH65252.1"/>
    </source>
</evidence>
<keyword evidence="4 6" id="KW-1133">Transmembrane helix</keyword>
<dbReference type="Proteomes" id="UP000093129">
    <property type="component" value="Unassembled WGS sequence"/>
</dbReference>
<evidence type="ECO:0000256" key="5">
    <source>
        <dbReference type="ARBA" id="ARBA00023136"/>
    </source>
</evidence>
<evidence type="ECO:0000313" key="7">
    <source>
        <dbReference type="EMBL" id="CDQ12203.1"/>
    </source>
</evidence>